<evidence type="ECO:0000256" key="3">
    <source>
        <dbReference type="ARBA" id="ARBA00022989"/>
    </source>
</evidence>
<evidence type="ECO:0000256" key="2">
    <source>
        <dbReference type="ARBA" id="ARBA00022692"/>
    </source>
</evidence>
<keyword evidence="4" id="KW-0472">Membrane</keyword>
<accession>A0A9W2ZGD1</accession>
<reference evidence="8" key="1">
    <citation type="submission" date="2025-08" db="UniProtKB">
        <authorList>
            <consortium name="RefSeq"/>
        </authorList>
    </citation>
    <scope>IDENTIFICATION</scope>
</reference>
<comment type="subcellular location">
    <subcellularLocation>
        <location evidence="1">Membrane</location>
    </subcellularLocation>
</comment>
<dbReference type="InterPro" id="IPR051495">
    <property type="entry name" value="Epithelial_Barrier/Signaling"/>
</dbReference>
<dbReference type="Proteomes" id="UP001165740">
    <property type="component" value="Unplaced"/>
</dbReference>
<protein>
    <submittedName>
        <fullName evidence="8">Mucin-like protein</fullName>
    </submittedName>
</protein>
<organism evidence="7 8">
    <name type="scientific">Biomphalaria glabrata</name>
    <name type="common">Bloodfluke planorb</name>
    <name type="synonym">Freshwater snail</name>
    <dbReference type="NCBI Taxonomy" id="6526"/>
    <lineage>
        <taxon>Eukaryota</taxon>
        <taxon>Metazoa</taxon>
        <taxon>Spiralia</taxon>
        <taxon>Lophotrochozoa</taxon>
        <taxon>Mollusca</taxon>
        <taxon>Gastropoda</taxon>
        <taxon>Heterobranchia</taxon>
        <taxon>Euthyneura</taxon>
        <taxon>Panpulmonata</taxon>
        <taxon>Hygrophila</taxon>
        <taxon>Lymnaeoidea</taxon>
        <taxon>Planorbidae</taxon>
        <taxon>Biomphalaria</taxon>
    </lineage>
</organism>
<dbReference type="Pfam" id="PF23263">
    <property type="entry name" value="C8-3_MUC4"/>
    <property type="match status" value="1"/>
</dbReference>
<dbReference type="Pfam" id="PF17963">
    <property type="entry name" value="Big_9"/>
    <property type="match status" value="1"/>
</dbReference>
<dbReference type="RefSeq" id="XP_055873998.1">
    <property type="nucleotide sequence ID" value="XM_056018023.1"/>
</dbReference>
<dbReference type="InterPro" id="IPR056619">
    <property type="entry name" value="C8-3_MUC4"/>
</dbReference>
<keyword evidence="5" id="KW-1015">Disulfide bond</keyword>
<dbReference type="PANTHER" id="PTHR13802:SF52">
    <property type="entry name" value="MUCIN-4"/>
    <property type="match status" value="1"/>
</dbReference>
<dbReference type="PANTHER" id="PTHR13802">
    <property type="entry name" value="MUCIN 4-RELATED"/>
    <property type="match status" value="1"/>
</dbReference>
<dbReference type="GO" id="GO:0016020">
    <property type="term" value="C:membrane"/>
    <property type="evidence" value="ECO:0007669"/>
    <property type="project" value="UniProtKB-SubCell"/>
</dbReference>
<dbReference type="Pfam" id="PF00094">
    <property type="entry name" value="VWD"/>
    <property type="match status" value="1"/>
</dbReference>
<name>A0A9W2ZGD1_BIOGL</name>
<gene>
    <name evidence="8" type="primary">LOC129924209</name>
</gene>
<feature type="domain" description="VWFD" evidence="6">
    <location>
        <begin position="1"/>
        <end position="195"/>
    </location>
</feature>
<evidence type="ECO:0000313" key="7">
    <source>
        <dbReference type="Proteomes" id="UP001165740"/>
    </source>
</evidence>
<keyword evidence="2" id="KW-0812">Transmembrane</keyword>
<keyword evidence="7" id="KW-1185">Reference proteome</keyword>
<evidence type="ECO:0000256" key="4">
    <source>
        <dbReference type="ARBA" id="ARBA00023136"/>
    </source>
</evidence>
<evidence type="ECO:0000313" key="8">
    <source>
        <dbReference type="RefSeq" id="XP_055873998.1"/>
    </source>
</evidence>
<evidence type="ECO:0000256" key="1">
    <source>
        <dbReference type="ARBA" id="ARBA00004370"/>
    </source>
</evidence>
<evidence type="ECO:0000259" key="6">
    <source>
        <dbReference type="PROSITE" id="PS51233"/>
    </source>
</evidence>
<dbReference type="OMA" id="CCIESES"/>
<dbReference type="AlphaFoldDB" id="A0A9W2ZGD1"/>
<sequence length="412" mass="45772">MTTLDDNEYTLNGLAEYIMLNVPEKFMMQARTDRVALSNESFTNATVFVAFAVSEDNRSSTLQVELSLKKTSMIIYADTIDFTTDFYKTSAFKQTLKNFVILREDSGNKTRLVASFTTGITLKIFMGLQSLEFTVQADIKLRNQTQGLLGNFDGNPNNDFILPNGTVLTANQTNTERKIFENFGKMWEVSDNDTVFDYNFGDTAATYRHPDFVPMFIEEVDQVKLAAAQAKCGFSNVACIFDYIATGNDEFAKNTKNTKLKTSAAVASLKNSLPVLNLNQSLNNDSQWEVTENRTNAIRVVATDADKDNVTYKLVSPSPRVSVSGDGIITYSPDVSNIVSIQVYAVDSKDGQSNIITIPTATCSNCSGHGQCDNSRVLNVSDTSILFACNCFPAYTGDYYYYYSIIYRQIST</sequence>
<evidence type="ECO:0000256" key="5">
    <source>
        <dbReference type="ARBA" id="ARBA00023157"/>
    </source>
</evidence>
<proteinExistence type="predicted"/>
<dbReference type="OrthoDB" id="10050617at2759"/>
<dbReference type="InterPro" id="IPR001846">
    <property type="entry name" value="VWF_type-D"/>
</dbReference>
<dbReference type="PROSITE" id="PS51233">
    <property type="entry name" value="VWFD"/>
    <property type="match status" value="1"/>
</dbReference>
<dbReference type="GeneID" id="129924209"/>
<keyword evidence="3" id="KW-1133">Transmembrane helix</keyword>